<reference evidence="6" key="1">
    <citation type="journal article" date="2023" name="PhytoFront">
        <title>Draft Genome Resources of Seven Strains of Tilletia horrida, Causal Agent of Kernel Smut of Rice.</title>
        <authorList>
            <person name="Khanal S."/>
            <person name="Antony Babu S."/>
            <person name="Zhou X.G."/>
        </authorList>
    </citation>
    <scope>NUCLEOTIDE SEQUENCE</scope>
    <source>
        <strain evidence="6">TX6</strain>
    </source>
</reference>
<feature type="compositionally biased region" description="Polar residues" evidence="3">
    <location>
        <begin position="1306"/>
        <end position="1320"/>
    </location>
</feature>
<feature type="compositionally biased region" description="Basic and acidic residues" evidence="3">
    <location>
        <begin position="384"/>
        <end position="403"/>
    </location>
</feature>
<feature type="region of interest" description="Disordered" evidence="3">
    <location>
        <begin position="805"/>
        <end position="837"/>
    </location>
</feature>
<feature type="coiled-coil region" evidence="2">
    <location>
        <begin position="1373"/>
        <end position="1470"/>
    </location>
</feature>
<evidence type="ECO:0000256" key="1">
    <source>
        <dbReference type="PROSITE-ProRule" id="PRU00047"/>
    </source>
</evidence>
<dbReference type="Pfam" id="PF01302">
    <property type="entry name" value="CAP_GLY"/>
    <property type="match status" value="1"/>
</dbReference>
<feature type="compositionally biased region" description="Low complexity" evidence="3">
    <location>
        <begin position="262"/>
        <end position="274"/>
    </location>
</feature>
<feature type="compositionally biased region" description="Low complexity" evidence="3">
    <location>
        <begin position="533"/>
        <end position="549"/>
    </location>
</feature>
<feature type="compositionally biased region" description="Low complexity" evidence="3">
    <location>
        <begin position="312"/>
        <end position="332"/>
    </location>
</feature>
<feature type="compositionally biased region" description="Polar residues" evidence="3">
    <location>
        <begin position="1334"/>
        <end position="1351"/>
    </location>
</feature>
<feature type="compositionally biased region" description="Low complexity" evidence="3">
    <location>
        <begin position="647"/>
        <end position="669"/>
    </location>
</feature>
<dbReference type="Proteomes" id="UP001176517">
    <property type="component" value="Unassembled WGS sequence"/>
</dbReference>
<dbReference type="InterPro" id="IPR000938">
    <property type="entry name" value="CAP-Gly_domain"/>
</dbReference>
<feature type="compositionally biased region" description="Polar residues" evidence="3">
    <location>
        <begin position="236"/>
        <end position="261"/>
    </location>
</feature>
<evidence type="ECO:0000256" key="2">
    <source>
        <dbReference type="SAM" id="Coils"/>
    </source>
</evidence>
<feature type="compositionally biased region" description="Polar residues" evidence="3">
    <location>
        <begin position="603"/>
        <end position="612"/>
    </location>
</feature>
<gene>
    <name evidence="6" type="ORF">OC846_002133</name>
</gene>
<dbReference type="SUPFAM" id="SSF74924">
    <property type="entry name" value="Cap-Gly domain"/>
    <property type="match status" value="1"/>
</dbReference>
<dbReference type="InterPro" id="IPR001878">
    <property type="entry name" value="Znf_CCHC"/>
</dbReference>
<feature type="region of interest" description="Disordered" evidence="3">
    <location>
        <begin position="1"/>
        <end position="90"/>
    </location>
</feature>
<accession>A0AAN6GRR3</accession>
<feature type="compositionally biased region" description="Low complexity" evidence="3">
    <location>
        <begin position="1569"/>
        <end position="1578"/>
    </location>
</feature>
<dbReference type="SMART" id="SM00343">
    <property type="entry name" value="ZnF_C2HC"/>
    <property type="match status" value="2"/>
</dbReference>
<keyword evidence="1" id="KW-0863">Zinc-finger</keyword>
<feature type="compositionally biased region" description="Basic and acidic residues" evidence="3">
    <location>
        <begin position="1038"/>
        <end position="1055"/>
    </location>
</feature>
<feature type="domain" description="CAP-Gly" evidence="5">
    <location>
        <begin position="138"/>
        <end position="183"/>
    </location>
</feature>
<comment type="caution">
    <text evidence="6">The sequence shown here is derived from an EMBL/GenBank/DDBJ whole genome shotgun (WGS) entry which is preliminary data.</text>
</comment>
<feature type="compositionally biased region" description="Polar residues" evidence="3">
    <location>
        <begin position="508"/>
        <end position="525"/>
    </location>
</feature>
<keyword evidence="1" id="KW-0862">Zinc</keyword>
<feature type="region of interest" description="Disordered" evidence="3">
    <location>
        <begin position="1526"/>
        <end position="1626"/>
    </location>
</feature>
<evidence type="ECO:0008006" key="8">
    <source>
        <dbReference type="Google" id="ProtNLM"/>
    </source>
</evidence>
<feature type="compositionally biased region" description="Polar residues" evidence="3">
    <location>
        <begin position="1"/>
        <end position="14"/>
    </location>
</feature>
<dbReference type="InterPro" id="IPR036859">
    <property type="entry name" value="CAP-Gly_dom_sf"/>
</dbReference>
<keyword evidence="2" id="KW-0175">Coiled coil</keyword>
<evidence type="ECO:0000256" key="3">
    <source>
        <dbReference type="SAM" id="MobiDB-lite"/>
    </source>
</evidence>
<keyword evidence="7" id="KW-1185">Reference proteome</keyword>
<feature type="compositionally biased region" description="Low complexity" evidence="3">
    <location>
        <begin position="59"/>
        <end position="90"/>
    </location>
</feature>
<feature type="compositionally biased region" description="Polar residues" evidence="3">
    <location>
        <begin position="1603"/>
        <end position="1612"/>
    </location>
</feature>
<dbReference type="EMBL" id="JAPDMZ010000038">
    <property type="protein sequence ID" value="KAK0554401.1"/>
    <property type="molecule type" value="Genomic_DNA"/>
</dbReference>
<feature type="compositionally biased region" description="Low complexity" evidence="3">
    <location>
        <begin position="35"/>
        <end position="51"/>
    </location>
</feature>
<feature type="compositionally biased region" description="Polar residues" evidence="3">
    <location>
        <begin position="709"/>
        <end position="732"/>
    </location>
</feature>
<name>A0AAN6GRR3_9BASI</name>
<keyword evidence="1" id="KW-0479">Metal-binding</keyword>
<feature type="compositionally biased region" description="Basic and acidic residues" evidence="3">
    <location>
        <begin position="679"/>
        <end position="689"/>
    </location>
</feature>
<evidence type="ECO:0000313" key="6">
    <source>
        <dbReference type="EMBL" id="KAK0554401.1"/>
    </source>
</evidence>
<dbReference type="GO" id="GO:0008270">
    <property type="term" value="F:zinc ion binding"/>
    <property type="evidence" value="ECO:0007669"/>
    <property type="project" value="UniProtKB-KW"/>
</dbReference>
<dbReference type="SMART" id="SM01052">
    <property type="entry name" value="CAP_GLY"/>
    <property type="match status" value="1"/>
</dbReference>
<organism evidence="6 7">
    <name type="scientific">Tilletia horrida</name>
    <dbReference type="NCBI Taxonomy" id="155126"/>
    <lineage>
        <taxon>Eukaryota</taxon>
        <taxon>Fungi</taxon>
        <taxon>Dikarya</taxon>
        <taxon>Basidiomycota</taxon>
        <taxon>Ustilaginomycotina</taxon>
        <taxon>Exobasidiomycetes</taxon>
        <taxon>Tilletiales</taxon>
        <taxon>Tilletiaceae</taxon>
        <taxon>Tilletia</taxon>
    </lineage>
</organism>
<proteinExistence type="predicted"/>
<feature type="compositionally biased region" description="Low complexity" evidence="3">
    <location>
        <begin position="203"/>
        <end position="224"/>
    </location>
</feature>
<dbReference type="PANTHER" id="PTHR19327:SF0">
    <property type="entry name" value="GOLGIN SUBFAMILY A MEMBER 4"/>
    <property type="match status" value="1"/>
</dbReference>
<feature type="domain" description="CCHC-type" evidence="4">
    <location>
        <begin position="1678"/>
        <end position="1692"/>
    </location>
</feature>
<protein>
    <recommendedName>
        <fullName evidence="8">CAP-Gly domain-containing protein</fullName>
    </recommendedName>
</protein>
<feature type="coiled-coil region" evidence="2">
    <location>
        <begin position="1496"/>
        <end position="1523"/>
    </location>
</feature>
<dbReference type="Gene3D" id="2.30.30.190">
    <property type="entry name" value="CAP Gly-rich-like domain"/>
    <property type="match status" value="1"/>
</dbReference>
<sequence length="1697" mass="180243">MSRPSLGSSTNSPAGASRLARPSLGPRKSLIALRQTAAATAASSSTGGTSSPVPPLPSSPSLASSVASTSSSVSSPAPQQQQQQQSVSLSFQQTAPFTPARPRLGTTSSSSPKLDIGDVVSIDLPGGNTLTGVLRHLGPVHFKDGIYAGLELIGDSEGKGKNNGEVQGRQYFATRPNNGMFCLASKVVKISQEPAVDAVARPESAMSASSQRSQSRAASRLSEASNDRPVSRISIGPSSNAVTPARSNLRARSNTTSSSHLSDAAGGSRPSSRASIDHAHQRVSLDGGERPYGISTPGPPAARTGLPAKTRTPSSSTTTPGSKLALAGRRSFGFGGASAGRGSTPAPGTVGGPPPLPRPPSSLSHKSRASSRASALEDDQAEADSERRAKSSAEAAARAEGKIRPGSRAHRFLGMRARDLTAVSGPSDSVFGGASAKPRQSGTGLGIVNSAGRASPTKGRPSSPLKATLLGRPSLGASAHGAESPTPALSGLEALRKARASLPGGSAVPSNLPASNSSGSINNTPRPVKGRQSLLSHSTTSSSASAAAAMPPPPSPSKMAGITSRSASAASGTVSLSPTRSFSGANAAGGGSDGDAVSDRPLSAQSNDSNGRSPAKGSLQRAALTGWAGAAPRTPIKGSAAGNSVASPTSNLRPPLRPSLGSSFSSGASYMTAASNEDTAAKEDDESKAGDTSLVRRHRLLEEMDLTPKRNSAALTHASTSGAAPRSSSRLSVSDLGVQGSTSPGPDFVAQASVPLSLYEEAQQEIERLTASLAEAEQKTEAERAARSGEDRVLRAALDTERARVKEEKDEWEEDRRILKADEERRKREAEKREKELKDQVDQLKKDIEVNKDLPRQFEALKAELSERDKLADELKRTIEERDQGKAEESGKVRIAEAEMKRVEEKLKRVEADRDTEVSALQKEIEDLKAAGTEMLQLFDTRVQELRDELREDIETEYREDMRKTLRDLAAVEAERDALVSKREAEDEQRLLGNGHAAGMPATAVTIENENLREQLSHLQEKLGSLEEELALANAQADTEREAIQQKGQRSAENEANLKAEIKKYKAEVDRVSKEERAARQRIDDLNDVVEESKNALENERAEVERLRADLLSASGANPGNSTAGAGAAPTLQDEAMQERAKRAEAEKAKLEVEVERINRLLEGARSGKKEAARMVEELKKSVDEKVDLIEDVRRELGNVEAEKAALEQQLAQSSNKRELDGGAVLVRSLRRTIDDKNKEVEMLKRTHMPLPDQLLELRKIHSEEMSSKDEELRKLRSSLAAAKAAKKISDTQNAERQALHPVVGQQPSSASGENQSNPFSGYPGAKETERPLSISSIASRQSRGSVSETASLDHRSDNHMVANQVSGLNYLVRQLTDENAKVKSQFRLLEQQSKDAVEDAKSEARASSLALEALKKDVSSLQAGDSSAVDLVQLRTEFSQQTAALEKKIREAAEEISQLKADNKAAVAVHKQTLDAQAHEISNLEHLVESQIYKLDESDEMYSRLQRKLERANAYIDELRAQLDSGSGTATKTPARKFSASDSASIDTAREEEPSPSQTQALRLGKTSSQASASLSSEGEGHRRTASTASTSSFSASMTPMMGTSSDSADTPKSAKSGHADMCDDEDDEDALENFCVLCNTRGHSVVNCTSDLVQPGAGLAGSHANRGNTDDDDDVCDDCGEKGHKLEDCPYADVF</sequence>
<evidence type="ECO:0000313" key="7">
    <source>
        <dbReference type="Proteomes" id="UP001176517"/>
    </source>
</evidence>
<feature type="region of interest" description="Disordered" evidence="3">
    <location>
        <begin position="1033"/>
        <end position="1055"/>
    </location>
</feature>
<dbReference type="GO" id="GO:0003676">
    <property type="term" value="F:nucleic acid binding"/>
    <property type="evidence" value="ECO:0007669"/>
    <property type="project" value="InterPro"/>
</dbReference>
<dbReference type="PANTHER" id="PTHR19327">
    <property type="entry name" value="GOLGIN"/>
    <property type="match status" value="1"/>
</dbReference>
<evidence type="ECO:0000259" key="5">
    <source>
        <dbReference type="PROSITE" id="PS50245"/>
    </source>
</evidence>
<feature type="region of interest" description="Disordered" evidence="3">
    <location>
        <begin position="201"/>
        <end position="748"/>
    </location>
</feature>
<dbReference type="PROSITE" id="PS50158">
    <property type="entry name" value="ZF_CCHC"/>
    <property type="match status" value="1"/>
</dbReference>
<feature type="region of interest" description="Disordered" evidence="3">
    <location>
        <begin position="1287"/>
        <end position="1359"/>
    </location>
</feature>
<dbReference type="PROSITE" id="PS50245">
    <property type="entry name" value="CAP_GLY_2"/>
    <property type="match status" value="1"/>
</dbReference>
<feature type="compositionally biased region" description="Low complexity" evidence="3">
    <location>
        <begin position="1587"/>
        <end position="1598"/>
    </location>
</feature>
<evidence type="ECO:0000259" key="4">
    <source>
        <dbReference type="PROSITE" id="PS50158"/>
    </source>
</evidence>
<feature type="compositionally biased region" description="Polar residues" evidence="3">
    <location>
        <begin position="563"/>
        <end position="580"/>
    </location>
</feature>